<evidence type="ECO:0000256" key="2">
    <source>
        <dbReference type="SAM" id="MobiDB-lite"/>
    </source>
</evidence>
<feature type="chain" id="PRO_5043501444" evidence="3">
    <location>
        <begin position="20"/>
        <end position="381"/>
    </location>
</feature>
<dbReference type="AlphaFoldDB" id="A0A7R8WC07"/>
<evidence type="ECO:0000256" key="1">
    <source>
        <dbReference type="SAM" id="Coils"/>
    </source>
</evidence>
<feature type="compositionally biased region" description="Basic residues" evidence="2">
    <location>
        <begin position="76"/>
        <end position="86"/>
    </location>
</feature>
<evidence type="ECO:0000256" key="3">
    <source>
        <dbReference type="SAM" id="SignalP"/>
    </source>
</evidence>
<feature type="coiled-coil region" evidence="1">
    <location>
        <begin position="317"/>
        <end position="349"/>
    </location>
</feature>
<reference evidence="4" key="1">
    <citation type="submission" date="2020-11" db="EMBL/GenBank/DDBJ databases">
        <authorList>
            <person name="Tran Van P."/>
        </authorList>
    </citation>
    <scope>NUCLEOTIDE SEQUENCE</scope>
</reference>
<feature type="signal peptide" evidence="3">
    <location>
        <begin position="1"/>
        <end position="19"/>
    </location>
</feature>
<keyword evidence="3" id="KW-0732">Signal</keyword>
<protein>
    <submittedName>
        <fullName evidence="4">Uncharacterized protein</fullName>
    </submittedName>
</protein>
<dbReference type="EMBL" id="OB660749">
    <property type="protein sequence ID" value="CAD7226114.1"/>
    <property type="molecule type" value="Genomic_DNA"/>
</dbReference>
<feature type="region of interest" description="Disordered" evidence="2">
    <location>
        <begin position="74"/>
        <end position="137"/>
    </location>
</feature>
<proteinExistence type="predicted"/>
<name>A0A7R8WC07_9CRUS</name>
<keyword evidence="1" id="KW-0175">Coiled coil</keyword>
<gene>
    <name evidence="4" type="ORF">CTOB1V02_LOCUS4039</name>
</gene>
<feature type="compositionally biased region" description="Basic and acidic residues" evidence="2">
    <location>
        <begin position="104"/>
        <end position="117"/>
    </location>
</feature>
<feature type="compositionally biased region" description="Pro residues" evidence="2">
    <location>
        <begin position="120"/>
        <end position="136"/>
    </location>
</feature>
<accession>A0A7R8WC07</accession>
<sequence length="381" mass="43737">MPCPFLGYTLDLLSRYVLAATSDLAKDDPLCEFNGDGNFQNPEDCSTYFNCTDGNLSLEAWSLTRRLAPVMTQRLRNAKNRVGRERRRLDPPQRPPPQRPHVQHGAEHRTSQSDLRHPLSPGPPLGQPHGPHPPPLVEDIFQLATKSANCSLIHATVRLSTNVTERFIQFSWNALMVLSSMQNTRDASTQTMPTAKSSRAVSSKKLNVFSRRKMPSPKSNIISRSEETIPQAKHILKKKETIPQAKHILKKKETIPQAKHILKKKETIPQAKHILKKKETIPQSAVPLIMQHFHKKSEEQKFKKRHQTTNPDYRTLLRDKIALKEALERKSQRQRAEQLLETLGELRHNPKLQQAVARDYYISPETLKRTNEHYAHKKQHN</sequence>
<evidence type="ECO:0000313" key="4">
    <source>
        <dbReference type="EMBL" id="CAD7226114.1"/>
    </source>
</evidence>
<organism evidence="4">
    <name type="scientific">Cyprideis torosa</name>
    <dbReference type="NCBI Taxonomy" id="163714"/>
    <lineage>
        <taxon>Eukaryota</taxon>
        <taxon>Metazoa</taxon>
        <taxon>Ecdysozoa</taxon>
        <taxon>Arthropoda</taxon>
        <taxon>Crustacea</taxon>
        <taxon>Oligostraca</taxon>
        <taxon>Ostracoda</taxon>
        <taxon>Podocopa</taxon>
        <taxon>Podocopida</taxon>
        <taxon>Cytherocopina</taxon>
        <taxon>Cytheroidea</taxon>
        <taxon>Cytherideidae</taxon>
        <taxon>Cyprideis</taxon>
    </lineage>
</organism>